<dbReference type="CDD" id="cd02440">
    <property type="entry name" value="AdoMet_MTases"/>
    <property type="match status" value="1"/>
</dbReference>
<dbReference type="Gene3D" id="3.40.50.150">
    <property type="entry name" value="Vaccinia Virus protein VP39"/>
    <property type="match status" value="1"/>
</dbReference>
<evidence type="ECO:0008006" key="4">
    <source>
        <dbReference type="Google" id="ProtNLM"/>
    </source>
</evidence>
<dbReference type="PANTHER" id="PTHR43861">
    <property type="entry name" value="TRANS-ACONITATE 2-METHYLTRANSFERASE-RELATED"/>
    <property type="match status" value="1"/>
</dbReference>
<dbReference type="OrthoDB" id="3647at2759"/>
<dbReference type="EMBL" id="SPOF01000012">
    <property type="protein sequence ID" value="TIB14015.1"/>
    <property type="molecule type" value="Genomic_DNA"/>
</dbReference>
<dbReference type="Pfam" id="PF13489">
    <property type="entry name" value="Methyltransf_23"/>
    <property type="match status" value="1"/>
</dbReference>
<dbReference type="SUPFAM" id="SSF53335">
    <property type="entry name" value="S-adenosyl-L-methionine-dependent methyltransferases"/>
    <property type="match status" value="1"/>
</dbReference>
<evidence type="ECO:0000256" key="1">
    <source>
        <dbReference type="ARBA" id="ARBA00022679"/>
    </source>
</evidence>
<keyword evidence="1" id="KW-0808">Transferase</keyword>
<protein>
    <recommendedName>
        <fullName evidence="4">Methyltransferase domain-containing protein</fullName>
    </recommendedName>
</protein>
<sequence length="241" mass="26523">MLPTFIRTSIRKFSSAVPLAMSMQMNMDIPISIDELLEIHAQSMASQAFLARSDHFVMGDDISVLDYGCGDGIVSESLQFNSRSITGVDSNSDLVNAFNRKFRDRGISSDKLEAHTCIPPDSKFDVIVCTQLLHKLNDVDGVINTLSQHLNSDGELLIVDYSNQPFSDSAVLNSTFTGEHIDKPSPNTHPHRHAISSQKVQSAITKAGLIDYSCRPAFLLDYEETGGLSRIPFFIATGLKK</sequence>
<evidence type="ECO:0000313" key="2">
    <source>
        <dbReference type="EMBL" id="TIB14015.1"/>
    </source>
</evidence>
<dbReference type="GO" id="GO:0016740">
    <property type="term" value="F:transferase activity"/>
    <property type="evidence" value="ECO:0007669"/>
    <property type="project" value="UniProtKB-KW"/>
</dbReference>
<dbReference type="Proteomes" id="UP000306954">
    <property type="component" value="Unassembled WGS sequence"/>
</dbReference>
<evidence type="ECO:0000313" key="3">
    <source>
        <dbReference type="Proteomes" id="UP000306954"/>
    </source>
</evidence>
<comment type="caution">
    <text evidence="2">The sequence shown here is derived from an EMBL/GenBank/DDBJ whole genome shotgun (WGS) entry which is preliminary data.</text>
</comment>
<accession>A0A4T0HIW8</accession>
<proteinExistence type="predicted"/>
<dbReference type="AlphaFoldDB" id="A0A4T0HIW8"/>
<organism evidence="2 3">
    <name type="scientific">Wallemia ichthyophaga</name>
    <dbReference type="NCBI Taxonomy" id="245174"/>
    <lineage>
        <taxon>Eukaryota</taxon>
        <taxon>Fungi</taxon>
        <taxon>Dikarya</taxon>
        <taxon>Basidiomycota</taxon>
        <taxon>Wallemiomycotina</taxon>
        <taxon>Wallemiomycetes</taxon>
        <taxon>Wallemiales</taxon>
        <taxon>Wallemiaceae</taxon>
        <taxon>Wallemia</taxon>
    </lineage>
</organism>
<gene>
    <name evidence="2" type="ORF">E3P90_01439</name>
</gene>
<dbReference type="InterPro" id="IPR029063">
    <property type="entry name" value="SAM-dependent_MTases_sf"/>
</dbReference>
<name>A0A4T0HIW8_WALIC</name>
<dbReference type="PANTHER" id="PTHR43861:SF3">
    <property type="entry name" value="PUTATIVE (AFU_ORTHOLOGUE AFUA_2G14390)-RELATED"/>
    <property type="match status" value="1"/>
</dbReference>
<dbReference type="OMA" id="AEPHHDH"/>
<reference evidence="2 3" key="1">
    <citation type="submission" date="2019-03" db="EMBL/GenBank/DDBJ databases">
        <title>Sequencing 23 genomes of Wallemia ichthyophaga.</title>
        <authorList>
            <person name="Gostincar C."/>
        </authorList>
    </citation>
    <scope>NUCLEOTIDE SEQUENCE [LARGE SCALE GENOMIC DNA]</scope>
    <source>
        <strain evidence="2 3">EXF-8621</strain>
    </source>
</reference>